<protein>
    <recommendedName>
        <fullName evidence="3">Altered inheritance of mitochondria protein 41</fullName>
    </recommendedName>
</protein>
<name>A0A1B7TH52_9ASCO</name>
<evidence type="ECO:0000313" key="5">
    <source>
        <dbReference type="Proteomes" id="UP000092321"/>
    </source>
</evidence>
<evidence type="ECO:0000256" key="1">
    <source>
        <dbReference type="ARBA" id="ARBA00007538"/>
    </source>
</evidence>
<comment type="caution">
    <text evidence="4">The sequence shown here is derived from an EMBL/GenBank/DDBJ whole genome shotgun (WGS) entry which is preliminary data.</text>
</comment>
<keyword evidence="2 3" id="KW-0496">Mitochondrion</keyword>
<dbReference type="EMBL" id="LXPE01000005">
    <property type="protein sequence ID" value="OBA28072.1"/>
    <property type="molecule type" value="Genomic_DNA"/>
</dbReference>
<dbReference type="OrthoDB" id="538640at2759"/>
<proteinExistence type="inferred from homology"/>
<dbReference type="AlphaFoldDB" id="A0A1B7TH52"/>
<accession>A0A1B7TH52</accession>
<dbReference type="GO" id="GO:0005739">
    <property type="term" value="C:mitochondrion"/>
    <property type="evidence" value="ECO:0007669"/>
    <property type="project" value="UniProtKB-SubCell"/>
</dbReference>
<dbReference type="SUPFAM" id="SSF89095">
    <property type="entry name" value="GatB/YqeY motif"/>
    <property type="match status" value="1"/>
</dbReference>
<sequence>MASTEAFEQHFLKLRKDLKQAMLAKDNVTKNSVRNMISDIKNMQIELRAKNLIEDEFAIAALYKKLIKQRNESIADFTKNKRADLVEKESQDIAIINKYLESLPVASEEAIEAKAKELLVSVVNIESLKINDIFKQVDINKAAEDIKASPNQIKGSLVKVFKQIVGN</sequence>
<reference evidence="5" key="1">
    <citation type="journal article" date="2016" name="Proc. Natl. Acad. Sci. U.S.A.">
        <title>Comparative genomics of biotechnologically important yeasts.</title>
        <authorList>
            <person name="Riley R."/>
            <person name="Haridas S."/>
            <person name="Wolfe K.H."/>
            <person name="Lopes M.R."/>
            <person name="Hittinger C.T."/>
            <person name="Goeker M."/>
            <person name="Salamov A.A."/>
            <person name="Wisecaver J.H."/>
            <person name="Long T.M."/>
            <person name="Calvey C.H."/>
            <person name="Aerts A.L."/>
            <person name="Barry K.W."/>
            <person name="Choi C."/>
            <person name="Clum A."/>
            <person name="Coughlan A.Y."/>
            <person name="Deshpande S."/>
            <person name="Douglass A.P."/>
            <person name="Hanson S.J."/>
            <person name="Klenk H.-P."/>
            <person name="LaButti K.M."/>
            <person name="Lapidus A."/>
            <person name="Lindquist E.A."/>
            <person name="Lipzen A.M."/>
            <person name="Meier-Kolthoff J.P."/>
            <person name="Ohm R.A."/>
            <person name="Otillar R.P."/>
            <person name="Pangilinan J.L."/>
            <person name="Peng Y."/>
            <person name="Rokas A."/>
            <person name="Rosa C.A."/>
            <person name="Scheuner C."/>
            <person name="Sibirny A.A."/>
            <person name="Slot J.C."/>
            <person name="Stielow J.B."/>
            <person name="Sun H."/>
            <person name="Kurtzman C.P."/>
            <person name="Blackwell M."/>
            <person name="Grigoriev I.V."/>
            <person name="Jeffries T.W."/>
        </authorList>
    </citation>
    <scope>NUCLEOTIDE SEQUENCE [LARGE SCALE GENOMIC DNA]</scope>
    <source>
        <strain evidence="5">NRRL Y-1626</strain>
    </source>
</reference>
<dbReference type="PANTHER" id="PTHR28055:SF1">
    <property type="entry name" value="ALTERED INHERITANCE OF MITOCHONDRIA PROTEIN 41, MITOCHONDRIAL"/>
    <property type="match status" value="1"/>
</dbReference>
<evidence type="ECO:0000256" key="2">
    <source>
        <dbReference type="ARBA" id="ARBA00023128"/>
    </source>
</evidence>
<dbReference type="InterPro" id="IPR042184">
    <property type="entry name" value="YqeY/Aim41_N"/>
</dbReference>
<evidence type="ECO:0000313" key="4">
    <source>
        <dbReference type="EMBL" id="OBA28072.1"/>
    </source>
</evidence>
<dbReference type="PANTHER" id="PTHR28055">
    <property type="entry name" value="ALTERED INHERITANCE OF MITOCHONDRIA PROTEIN 41, MITOCHONDRIAL"/>
    <property type="match status" value="1"/>
</dbReference>
<dbReference type="Proteomes" id="UP000092321">
    <property type="component" value="Unassembled WGS sequence"/>
</dbReference>
<organism evidence="4 5">
    <name type="scientific">Hanseniaspora valbyensis NRRL Y-1626</name>
    <dbReference type="NCBI Taxonomy" id="766949"/>
    <lineage>
        <taxon>Eukaryota</taxon>
        <taxon>Fungi</taxon>
        <taxon>Dikarya</taxon>
        <taxon>Ascomycota</taxon>
        <taxon>Saccharomycotina</taxon>
        <taxon>Saccharomycetes</taxon>
        <taxon>Saccharomycodales</taxon>
        <taxon>Saccharomycodaceae</taxon>
        <taxon>Hanseniaspora</taxon>
    </lineage>
</organism>
<dbReference type="InterPro" id="IPR019004">
    <property type="entry name" value="YqeY/Aim41"/>
</dbReference>
<dbReference type="Gene3D" id="1.10.1510.10">
    <property type="entry name" value="Uncharacterised protein YqeY/AIM41 PF09424, N-terminal domain"/>
    <property type="match status" value="1"/>
</dbReference>
<dbReference type="GO" id="GO:0016884">
    <property type="term" value="F:carbon-nitrogen ligase activity, with glutamine as amido-N-donor"/>
    <property type="evidence" value="ECO:0007669"/>
    <property type="project" value="UniProtKB-UniRule"/>
</dbReference>
<dbReference type="InterPro" id="IPR003789">
    <property type="entry name" value="Asn/Gln_tRNA_amidoTrase-B-like"/>
</dbReference>
<keyword evidence="5" id="KW-1185">Reference proteome</keyword>
<dbReference type="Pfam" id="PF09424">
    <property type="entry name" value="YqeY"/>
    <property type="match status" value="1"/>
</dbReference>
<gene>
    <name evidence="3" type="primary">AIM41</name>
    <name evidence="4" type="ORF">HANVADRAFT_55242</name>
</gene>
<comment type="subcellular location">
    <subcellularLocation>
        <location evidence="3">Mitochondrion</location>
    </subcellularLocation>
</comment>
<comment type="similarity">
    <text evidence="1 3">Belongs to the AIM41 family.</text>
</comment>
<evidence type="ECO:0000256" key="3">
    <source>
        <dbReference type="RuleBase" id="RU365099"/>
    </source>
</evidence>